<protein>
    <submittedName>
        <fullName evidence="1">DUF4176 domain-containing protein</fullName>
    </submittedName>
</protein>
<gene>
    <name evidence="1" type="ORF">GLW07_13595</name>
</gene>
<organism evidence="1 2">
    <name type="scientific">Guptibacillus hwajinpoensis</name>
    <dbReference type="NCBI Taxonomy" id="208199"/>
    <lineage>
        <taxon>Bacteria</taxon>
        <taxon>Bacillati</taxon>
        <taxon>Bacillota</taxon>
        <taxon>Bacilli</taxon>
        <taxon>Bacillales</taxon>
        <taxon>Guptibacillaceae</taxon>
        <taxon>Guptibacillus</taxon>
    </lineage>
</organism>
<dbReference type="RefSeq" id="WP_160919840.1">
    <property type="nucleotide sequence ID" value="NZ_WMEY01000004.1"/>
</dbReference>
<name>A0A845F101_9BACL</name>
<dbReference type="InterPro" id="IPR025233">
    <property type="entry name" value="DUF4176"/>
</dbReference>
<accession>A0A845F101</accession>
<comment type="caution">
    <text evidence="1">The sequence shown here is derived from an EMBL/GenBank/DDBJ whole genome shotgun (WGS) entry which is preliminary data.</text>
</comment>
<evidence type="ECO:0000313" key="1">
    <source>
        <dbReference type="EMBL" id="MYL64385.1"/>
    </source>
</evidence>
<sequence>MNNELKTKLKELGMNKIQQLFGETAFALEIHEFANLFLEDESVFTHLHDAYRYQFDSLELTSQGIDIFYRKEQEVHTISFLDKRFSLDDASYVSFLTYSIDLMREVLPLGTVVELDPRYFKPGESASEPIKVVITGRFIFPETYRSYFPYAGVVYPFGELNKGNTIHFTYPLIQKVVHMGYQDEMEESFDYLMKEELILEKGITSIEFSDEDMRRIQNLSSRGQVSDHATV</sequence>
<proteinExistence type="predicted"/>
<dbReference type="Pfam" id="PF13780">
    <property type="entry name" value="DUF4176"/>
    <property type="match status" value="1"/>
</dbReference>
<evidence type="ECO:0000313" key="2">
    <source>
        <dbReference type="Proteomes" id="UP000447833"/>
    </source>
</evidence>
<dbReference type="EMBL" id="WMEY01000004">
    <property type="protein sequence ID" value="MYL64385.1"/>
    <property type="molecule type" value="Genomic_DNA"/>
</dbReference>
<dbReference type="Proteomes" id="UP000447833">
    <property type="component" value="Unassembled WGS sequence"/>
</dbReference>
<reference evidence="1 2" key="1">
    <citation type="submission" date="2019-11" db="EMBL/GenBank/DDBJ databases">
        <title>Genome sequences of 17 halophilic strains isolated from different environments.</title>
        <authorList>
            <person name="Furrow R.E."/>
        </authorList>
    </citation>
    <scope>NUCLEOTIDE SEQUENCE [LARGE SCALE GENOMIC DNA]</scope>
    <source>
        <strain evidence="1 2">22506_14_FS</strain>
    </source>
</reference>
<dbReference type="AlphaFoldDB" id="A0A845F101"/>